<dbReference type="PROSITE" id="PS51257">
    <property type="entry name" value="PROKAR_LIPOPROTEIN"/>
    <property type="match status" value="1"/>
</dbReference>
<dbReference type="InterPro" id="IPR001479">
    <property type="entry name" value="Quinoprotein_DH_CS"/>
</dbReference>
<keyword evidence="16" id="KW-1185">Reference proteome</keyword>
<dbReference type="CDD" id="cd10279">
    <property type="entry name" value="PQQ_ADH_II"/>
    <property type="match status" value="1"/>
</dbReference>
<feature type="signal peptide" evidence="13">
    <location>
        <begin position="1"/>
        <end position="21"/>
    </location>
</feature>
<comment type="caution">
    <text evidence="15">The sequence shown here is derived from an EMBL/GenBank/DDBJ whole genome shotgun (WGS) entry which is preliminary data.</text>
</comment>
<feature type="binding site" evidence="11">
    <location>
        <position position="255"/>
    </location>
    <ligand>
        <name>pyrroloquinoline quinone</name>
        <dbReference type="ChEBI" id="CHEBI:58442"/>
    </ligand>
</feature>
<dbReference type="GO" id="GO:0009055">
    <property type="term" value="F:electron transfer activity"/>
    <property type="evidence" value="ECO:0007669"/>
    <property type="project" value="InterPro"/>
</dbReference>
<feature type="binding site" description="covalent" evidence="11">
    <location>
        <position position="621"/>
    </location>
    <ligand>
        <name>heme c</name>
        <dbReference type="ChEBI" id="CHEBI:61717"/>
    </ligand>
</feature>
<dbReference type="Gene3D" id="1.10.760.10">
    <property type="entry name" value="Cytochrome c-like domain"/>
    <property type="match status" value="1"/>
</dbReference>
<evidence type="ECO:0000256" key="4">
    <source>
        <dbReference type="ARBA" id="ARBA00022729"/>
    </source>
</evidence>
<dbReference type="Gene3D" id="2.140.10.10">
    <property type="entry name" value="Quinoprotein alcohol dehydrogenase-like superfamily"/>
    <property type="match status" value="1"/>
</dbReference>
<dbReference type="GO" id="GO:0030288">
    <property type="term" value="C:outer membrane-bounded periplasmic space"/>
    <property type="evidence" value="ECO:0007669"/>
    <property type="project" value="InterPro"/>
</dbReference>
<feature type="binding site" description="axial binding residue" evidence="12">
    <location>
        <position position="664"/>
    </location>
    <ligand>
        <name>heme c</name>
        <dbReference type="ChEBI" id="CHEBI:61717"/>
    </ligand>
    <ligandPart>
        <name>Fe</name>
        <dbReference type="ChEBI" id="CHEBI:18248"/>
    </ligandPart>
</feature>
<dbReference type="GO" id="GO:0005509">
    <property type="term" value="F:calcium ion binding"/>
    <property type="evidence" value="ECO:0007669"/>
    <property type="project" value="InterPro"/>
</dbReference>
<feature type="binding site" evidence="11">
    <location>
        <position position="347"/>
    </location>
    <ligand>
        <name>pyrroloquinoline quinone</name>
        <dbReference type="ChEBI" id="CHEBI:58442"/>
    </ligand>
</feature>
<dbReference type="NCBIfam" id="TIGR03075">
    <property type="entry name" value="PQQ_enz_alc_DH"/>
    <property type="match status" value="1"/>
</dbReference>
<evidence type="ECO:0000313" key="15">
    <source>
        <dbReference type="EMBL" id="MBB4632385.1"/>
    </source>
</evidence>
<keyword evidence="5 12" id="KW-0106">Calcium</keyword>
<evidence type="ECO:0000256" key="8">
    <source>
        <dbReference type="ARBA" id="ARBA00023004"/>
    </source>
</evidence>
<comment type="cofactor">
    <cofactor evidence="12">
        <name>Ca(2+)</name>
        <dbReference type="ChEBI" id="CHEBI:29108"/>
    </cofactor>
    <text evidence="12">Binds 1 Ca(2+) ion per subunit.</text>
</comment>
<dbReference type="PROSITE" id="PS00364">
    <property type="entry name" value="BACTERIAL_PQQ_2"/>
    <property type="match status" value="1"/>
</dbReference>
<feature type="binding site" evidence="12">
    <location>
        <position position="320"/>
    </location>
    <ligand>
        <name>Ca(2+)</name>
        <dbReference type="ChEBI" id="CHEBI:29108"/>
    </ligand>
</feature>
<evidence type="ECO:0000256" key="13">
    <source>
        <dbReference type="SAM" id="SignalP"/>
    </source>
</evidence>
<dbReference type="SUPFAM" id="SSF46626">
    <property type="entry name" value="Cytochrome c"/>
    <property type="match status" value="1"/>
</dbReference>
<dbReference type="InterPro" id="IPR011047">
    <property type="entry name" value="Quinoprotein_ADH-like_sf"/>
</dbReference>
<dbReference type="GO" id="GO:0020037">
    <property type="term" value="F:heme binding"/>
    <property type="evidence" value="ECO:0007669"/>
    <property type="project" value="InterPro"/>
</dbReference>
<dbReference type="Pfam" id="PF01011">
    <property type="entry name" value="PQQ"/>
    <property type="match status" value="2"/>
</dbReference>
<dbReference type="Proteomes" id="UP000566324">
    <property type="component" value="Unassembled WGS sequence"/>
</dbReference>
<feature type="binding site" evidence="12">
    <location>
        <position position="275"/>
    </location>
    <ligand>
        <name>Ca(2+)</name>
        <dbReference type="ChEBI" id="CHEBI:29108"/>
    </ligand>
</feature>
<keyword evidence="3 12" id="KW-0479">Metal-binding</keyword>
<dbReference type="InterPro" id="IPR018391">
    <property type="entry name" value="PQQ_b-propeller_rpt"/>
</dbReference>
<evidence type="ECO:0000256" key="1">
    <source>
        <dbReference type="ARBA" id="ARBA00008156"/>
    </source>
</evidence>
<dbReference type="PANTHER" id="PTHR32303">
    <property type="entry name" value="QUINOPROTEIN ALCOHOL DEHYDROGENASE (CYTOCHROME C)"/>
    <property type="match status" value="1"/>
</dbReference>
<dbReference type="EC" id="1.1.9.1" evidence="15"/>
<dbReference type="EMBL" id="JACHNZ010000021">
    <property type="protein sequence ID" value="MBB4632385.1"/>
    <property type="molecule type" value="Genomic_DNA"/>
</dbReference>
<evidence type="ECO:0000256" key="11">
    <source>
        <dbReference type="PIRSR" id="PIRSR617512-2"/>
    </source>
</evidence>
<accession>A0A7W7B3I7</accession>
<feature type="binding site" description="covalent" evidence="11">
    <location>
        <position position="624"/>
    </location>
    <ligand>
        <name>heme c</name>
        <dbReference type="ChEBI" id="CHEBI:61717"/>
    </ligand>
</feature>
<comment type="similarity">
    <text evidence="1">Belongs to the bacterial PQQ dehydrogenase family.</text>
</comment>
<evidence type="ECO:0000256" key="5">
    <source>
        <dbReference type="ARBA" id="ARBA00022837"/>
    </source>
</evidence>
<dbReference type="InterPro" id="IPR017512">
    <property type="entry name" value="PQQ_MeOH/EtOH_DH"/>
</dbReference>
<feature type="chain" id="PRO_5030735918" evidence="13">
    <location>
        <begin position="22"/>
        <end position="698"/>
    </location>
</feature>
<keyword evidence="6 11" id="KW-0634">PQQ</keyword>
<keyword evidence="9" id="KW-1015">Disulfide bond</keyword>
<dbReference type="InterPro" id="IPR009056">
    <property type="entry name" value="Cyt_c-like_dom"/>
</dbReference>
<evidence type="ECO:0000256" key="10">
    <source>
        <dbReference type="PIRSR" id="PIRSR617512-1"/>
    </source>
</evidence>
<evidence type="ECO:0000256" key="2">
    <source>
        <dbReference type="ARBA" id="ARBA00022617"/>
    </source>
</evidence>
<keyword evidence="8 12" id="KW-0408">Iron</keyword>
<dbReference type="RefSeq" id="WP_243451810.1">
    <property type="nucleotide sequence ID" value="NZ_JACHNZ010000021.1"/>
</dbReference>
<dbReference type="GO" id="GO:0016020">
    <property type="term" value="C:membrane"/>
    <property type="evidence" value="ECO:0007669"/>
    <property type="project" value="InterPro"/>
</dbReference>
<keyword evidence="7 15" id="KW-0560">Oxidoreductase</keyword>
<feature type="binding site" evidence="11">
    <location>
        <position position="137"/>
    </location>
    <ligand>
        <name>pyrroloquinoline quinone</name>
        <dbReference type="ChEBI" id="CHEBI:58442"/>
    </ligand>
</feature>
<evidence type="ECO:0000259" key="14">
    <source>
        <dbReference type="PROSITE" id="PS51007"/>
    </source>
</evidence>
<protein>
    <submittedName>
        <fullName evidence="15">Quinohemoprotein ethanol dehydrogenase</fullName>
        <ecNumber evidence="15">1.1.9.1</ecNumber>
    </submittedName>
</protein>
<dbReference type="PROSITE" id="PS51007">
    <property type="entry name" value="CYTC"/>
    <property type="match status" value="1"/>
</dbReference>
<dbReference type="GO" id="GO:0016614">
    <property type="term" value="F:oxidoreductase activity, acting on CH-OH group of donors"/>
    <property type="evidence" value="ECO:0007669"/>
    <property type="project" value="InterPro"/>
</dbReference>
<comment type="cofactor">
    <cofactor evidence="11">
        <name>heme c</name>
        <dbReference type="ChEBI" id="CHEBI:61717"/>
    </cofactor>
    <text evidence="11">Binds 1 heme c group per subunit.</text>
</comment>
<evidence type="ECO:0000256" key="6">
    <source>
        <dbReference type="ARBA" id="ARBA00022891"/>
    </source>
</evidence>
<gene>
    <name evidence="15" type="ORF">GGQ98_002010</name>
</gene>
<evidence type="ECO:0000256" key="7">
    <source>
        <dbReference type="ARBA" id="ARBA00023002"/>
    </source>
</evidence>
<organism evidence="15 16">
    <name type="scientific">Sphingosinicella soli</name>
    <dbReference type="NCBI Taxonomy" id="333708"/>
    <lineage>
        <taxon>Bacteria</taxon>
        <taxon>Pseudomonadati</taxon>
        <taxon>Pseudomonadota</taxon>
        <taxon>Alphaproteobacteria</taxon>
        <taxon>Sphingomonadales</taxon>
        <taxon>Sphingosinicellaceae</taxon>
        <taxon>Sphingosinicella</taxon>
    </lineage>
</organism>
<dbReference type="SUPFAM" id="SSF50998">
    <property type="entry name" value="Quinoprotein alcohol dehydrogenase-like"/>
    <property type="match status" value="1"/>
</dbReference>
<keyword evidence="2 11" id="KW-0349">Heme</keyword>
<dbReference type="AlphaFoldDB" id="A0A7W7B3I7"/>
<comment type="cofactor">
    <cofactor evidence="11">
        <name>pyrroloquinoline quinone</name>
        <dbReference type="ChEBI" id="CHEBI:58442"/>
    </cofactor>
    <text evidence="11">Binds 1 PQQ group per subunit.</text>
</comment>
<sequence length="698" mass="75867">MKPFVSSSLIAAAFFALSSCGGPTDPEVARVPAGELLDTSSGRDWPAFGRTYGEQHYSPLDEVNRETVERLGLAWSVDLPLGNSVTGPIAVDGVLYTATGYSVVRAFDAATGEQLWEYDPEAPQASGRKLRQGWGSRGIAWWNGKVYTGTQDGRLIAIDAKTGKPVWSQMTVEKDDVRFISGAPRVFDGKVIIGHGGADVGSIRGYVTAYDAETGKQLWRFWTVPGQPGVDDDETTRIASETWAGEWWKHGGGGTVWNAITYDAELDTIYLGTGNGAPWNHKIRSAGEGDNLFLCAIVALDAKTGKYKWHYQINPAESWDYNASMDMQVATLEIDGKPRKVLMQAPKNGFFYVIDRTNGKLISAEPFVKVSWASKIDLKTGRPVEMPGIRYENGPATLTPTPIGAHSWTPMAYSPQTRLVYIPAIELEATFDDSGITPENWKRAPGGALDYAVRPEIRLFEGQETHSALVAVDPVTQKQAWRIPTPSHFNGGVAATGGGLVFHGQVDSRFNAYDAKTGKLLWSYDAKAPVIAPPITYMAKGRQYVTVLTGMGTSGGFLGPLLAKYGIDYRSQARRVLTFALDGKAVLPDAEPYKPVAFDDPDYRPDTAAASAGADIYNQRCVVCHGGEVVAAGVAPDLRTSPTVADRDTFDAIVRDGVLVPAGMPGFEEMTETEREALRYYLRARAADLRKETKAAVR</sequence>
<dbReference type="InterPro" id="IPR036909">
    <property type="entry name" value="Cyt_c-like_dom_sf"/>
</dbReference>
<name>A0A7W7B3I7_9SPHN</name>
<evidence type="ECO:0000313" key="16">
    <source>
        <dbReference type="Proteomes" id="UP000566324"/>
    </source>
</evidence>
<proteinExistence type="inferred from homology"/>
<feature type="active site" description="Proton acceptor" evidence="10">
    <location>
        <position position="320"/>
    </location>
</feature>
<dbReference type="InterPro" id="IPR002372">
    <property type="entry name" value="PQQ_rpt_dom"/>
</dbReference>
<keyword evidence="4 13" id="KW-0732">Signal</keyword>
<evidence type="ECO:0000256" key="12">
    <source>
        <dbReference type="PIRSR" id="PIRSR617512-3"/>
    </source>
</evidence>
<dbReference type="SMART" id="SM00564">
    <property type="entry name" value="PQQ"/>
    <property type="match status" value="5"/>
</dbReference>
<feature type="binding site" description="axial binding residue" evidence="12">
    <location>
        <position position="625"/>
    </location>
    <ligand>
        <name>heme c</name>
        <dbReference type="ChEBI" id="CHEBI:61717"/>
    </ligand>
    <ligandPart>
        <name>Fe</name>
        <dbReference type="ChEBI" id="CHEBI:18248"/>
    </ligandPart>
</feature>
<evidence type="ECO:0000256" key="3">
    <source>
        <dbReference type="ARBA" id="ARBA00022723"/>
    </source>
</evidence>
<feature type="domain" description="Cytochrome c" evidence="14">
    <location>
        <begin position="608"/>
        <end position="686"/>
    </location>
</feature>
<feature type="binding site" evidence="11">
    <location>
        <begin position="197"/>
        <end position="198"/>
    </location>
    <ligand>
        <name>pyrroloquinoline quinone</name>
        <dbReference type="ChEBI" id="CHEBI:58442"/>
    </ligand>
</feature>
<evidence type="ECO:0000256" key="9">
    <source>
        <dbReference type="ARBA" id="ARBA00023157"/>
    </source>
</evidence>
<dbReference type="Pfam" id="PF13442">
    <property type="entry name" value="Cytochrome_CBB3"/>
    <property type="match status" value="1"/>
</dbReference>
<reference evidence="15 16" key="1">
    <citation type="submission" date="2020-08" db="EMBL/GenBank/DDBJ databases">
        <title>Genomic Encyclopedia of Type Strains, Phase IV (KMG-IV): sequencing the most valuable type-strain genomes for metagenomic binning, comparative biology and taxonomic classification.</title>
        <authorList>
            <person name="Goeker M."/>
        </authorList>
    </citation>
    <scope>NUCLEOTIDE SEQUENCE [LARGE SCALE GENOMIC DNA]</scope>
    <source>
        <strain evidence="15 16">DSM 17328</strain>
    </source>
</reference>